<sequence>MVTKQYDIYLVNLDPTVGHEIQKSRPCIVISPNEMNEFIRTVMIAPMTTVMREYPTRVSISFQGKKGFIVLDQIRTVDQSRLMQKLGSSDPKTNQKIKNVIKEMLVD</sequence>
<accession>B0SL66</accession>
<dbReference type="PANTHER" id="PTHR33988">
    <property type="entry name" value="ENDORIBONUCLEASE MAZF-RELATED"/>
    <property type="match status" value="1"/>
</dbReference>
<dbReference type="PIRSF" id="PIRSF033490">
    <property type="entry name" value="MazF"/>
    <property type="match status" value="1"/>
</dbReference>
<keyword evidence="1" id="KW-0378">Hydrolase</keyword>
<dbReference type="STRING" id="456481.LEPBI_I0741"/>
<evidence type="ECO:0000313" key="3">
    <source>
        <dbReference type="Proteomes" id="UP000001847"/>
    </source>
</evidence>
<reference evidence="2 3" key="1">
    <citation type="journal article" date="2008" name="PLoS ONE">
        <title>Genome sequence of the saprophyte Leptospira biflexa provides insights into the evolution of Leptospira and the pathogenesis of leptospirosis.</title>
        <authorList>
            <person name="Picardeau M."/>
            <person name="Bulach D.M."/>
            <person name="Bouchier C."/>
            <person name="Zuerner R.L."/>
            <person name="Zidane N."/>
            <person name="Wilson P.J."/>
            <person name="Creno S."/>
            <person name="Kuczek E.S."/>
            <person name="Bommezzadri S."/>
            <person name="Davis J.C."/>
            <person name="McGrath A."/>
            <person name="Johnson M.J."/>
            <person name="Boursaux-Eude C."/>
            <person name="Seemann T."/>
            <person name="Rouy Z."/>
            <person name="Coppel R.L."/>
            <person name="Rood J.I."/>
            <person name="Lajus A."/>
            <person name="Davies J.K."/>
            <person name="Medigue C."/>
            <person name="Adler B."/>
        </authorList>
    </citation>
    <scope>NUCLEOTIDE SEQUENCE [LARGE SCALE GENOMIC DNA]</scope>
    <source>
        <strain evidence="3">Patoc 1 / ATCC 23582 / Paris</strain>
    </source>
</reference>
<dbReference type="InterPro" id="IPR003477">
    <property type="entry name" value="PemK-like"/>
</dbReference>
<dbReference type="Pfam" id="PF02452">
    <property type="entry name" value="PemK_toxin"/>
    <property type="match status" value="1"/>
</dbReference>
<keyword evidence="1" id="KW-0540">Nuclease</keyword>
<dbReference type="HOGENOM" id="CLU_121823_1_1_12"/>
<evidence type="ECO:0000313" key="2">
    <source>
        <dbReference type="EMBL" id="ABZ96873.1"/>
    </source>
</evidence>
<dbReference type="OrthoDB" id="9808744at2"/>
<dbReference type="EC" id="3.1.-.-" evidence="1"/>
<dbReference type="InterPro" id="IPR011067">
    <property type="entry name" value="Plasmid_toxin/cell-grow_inhib"/>
</dbReference>
<dbReference type="GO" id="GO:0016075">
    <property type="term" value="P:rRNA catabolic process"/>
    <property type="evidence" value="ECO:0007669"/>
    <property type="project" value="TreeGrafter"/>
</dbReference>
<dbReference type="BioCyc" id="LBIF456481:LEPBI_RS03655-MONOMER"/>
<dbReference type="KEGG" id="lbi:LEPBI_I0741"/>
<dbReference type="EMBL" id="CP000786">
    <property type="protein sequence ID" value="ABZ96873.1"/>
    <property type="molecule type" value="Genomic_DNA"/>
</dbReference>
<protein>
    <recommendedName>
        <fullName evidence="1">mRNA interferase</fullName>
        <ecNumber evidence="1">3.1.-.-</ecNumber>
    </recommendedName>
</protein>
<organism evidence="2 3">
    <name type="scientific">Leptospira biflexa serovar Patoc (strain Patoc 1 / ATCC 23582 / Paris)</name>
    <dbReference type="NCBI Taxonomy" id="456481"/>
    <lineage>
        <taxon>Bacteria</taxon>
        <taxon>Pseudomonadati</taxon>
        <taxon>Spirochaetota</taxon>
        <taxon>Spirochaetia</taxon>
        <taxon>Leptospirales</taxon>
        <taxon>Leptospiraceae</taxon>
        <taxon>Leptospira</taxon>
    </lineage>
</organism>
<dbReference type="SUPFAM" id="SSF50118">
    <property type="entry name" value="Cell growth inhibitor/plasmid maintenance toxic component"/>
    <property type="match status" value="1"/>
</dbReference>
<dbReference type="GO" id="GO:0003677">
    <property type="term" value="F:DNA binding"/>
    <property type="evidence" value="ECO:0007669"/>
    <property type="project" value="InterPro"/>
</dbReference>
<dbReference type="AlphaFoldDB" id="B0SL66"/>
<keyword evidence="1" id="KW-0255">Endonuclease</keyword>
<gene>
    <name evidence="2" type="ordered locus">LEPBI_I0741</name>
</gene>
<dbReference type="GO" id="GO:0004521">
    <property type="term" value="F:RNA endonuclease activity"/>
    <property type="evidence" value="ECO:0007669"/>
    <property type="project" value="TreeGrafter"/>
</dbReference>
<evidence type="ECO:0000256" key="1">
    <source>
        <dbReference type="PIRNR" id="PIRNR033490"/>
    </source>
</evidence>
<dbReference type="PANTHER" id="PTHR33988:SF2">
    <property type="entry name" value="ENDORIBONUCLEASE MAZF"/>
    <property type="match status" value="1"/>
</dbReference>
<keyword evidence="3" id="KW-1185">Reference proteome</keyword>
<comment type="function">
    <text evidence="1">Toxic component of a type II toxin-antitoxin (TA) system.</text>
</comment>
<dbReference type="Gene3D" id="2.30.30.110">
    <property type="match status" value="1"/>
</dbReference>
<dbReference type="GO" id="GO:0006402">
    <property type="term" value="P:mRNA catabolic process"/>
    <property type="evidence" value="ECO:0007669"/>
    <property type="project" value="TreeGrafter"/>
</dbReference>
<dbReference type="GO" id="GO:0016787">
    <property type="term" value="F:hydrolase activity"/>
    <property type="evidence" value="ECO:0007669"/>
    <property type="project" value="UniProtKB-KW"/>
</dbReference>
<dbReference type="Proteomes" id="UP000001847">
    <property type="component" value="Chromosome I"/>
</dbReference>
<comment type="similarity">
    <text evidence="1">Belongs to the PemK/MazF family.</text>
</comment>
<dbReference type="RefSeq" id="WP_012387760.1">
    <property type="nucleotide sequence ID" value="NC_010602.1"/>
</dbReference>
<name>B0SL66_LEPBP</name>
<proteinExistence type="inferred from homology"/>